<proteinExistence type="predicted"/>
<name>A0A0M6YFL7_9RHOB</name>
<dbReference type="EMBL" id="CXSU01000005">
    <property type="protein sequence ID" value="CTQ48740.1"/>
    <property type="molecule type" value="Genomic_DNA"/>
</dbReference>
<dbReference type="Proteomes" id="UP000049222">
    <property type="component" value="Unassembled WGS sequence"/>
</dbReference>
<evidence type="ECO:0000313" key="3">
    <source>
        <dbReference type="Proteomes" id="UP000049222"/>
    </source>
</evidence>
<dbReference type="STRING" id="420998.JDO7802_00745"/>
<feature type="compositionally biased region" description="Polar residues" evidence="1">
    <location>
        <begin position="1"/>
        <end position="10"/>
    </location>
</feature>
<feature type="region of interest" description="Disordered" evidence="1">
    <location>
        <begin position="1"/>
        <end position="56"/>
    </location>
</feature>
<organism evidence="2 3">
    <name type="scientific">Jannaschia donghaensis</name>
    <dbReference type="NCBI Taxonomy" id="420998"/>
    <lineage>
        <taxon>Bacteria</taxon>
        <taxon>Pseudomonadati</taxon>
        <taxon>Pseudomonadota</taxon>
        <taxon>Alphaproteobacteria</taxon>
        <taxon>Rhodobacterales</taxon>
        <taxon>Roseobacteraceae</taxon>
        <taxon>Jannaschia</taxon>
    </lineage>
</organism>
<keyword evidence="3" id="KW-1185">Reference proteome</keyword>
<evidence type="ECO:0000256" key="1">
    <source>
        <dbReference type="SAM" id="MobiDB-lite"/>
    </source>
</evidence>
<accession>A0A0M6YFL7</accession>
<sequence>MEIQPNSSRDVPTTFKPIPPPVSPTPLVPVPDTMGSGAALPDRIRTGGPTRIDDGAAPMSARRIASTDAIAGLEAGAALVLADLRRTRKIAATEADATGSPIEAARQNILASVAEIRHAMIPPTLTLLDRRR</sequence>
<gene>
    <name evidence="2" type="ORF">JDO7802_00745</name>
</gene>
<feature type="compositionally biased region" description="Pro residues" evidence="1">
    <location>
        <begin position="17"/>
        <end position="29"/>
    </location>
</feature>
<dbReference type="AlphaFoldDB" id="A0A0M6YFL7"/>
<reference evidence="2 3" key="1">
    <citation type="submission" date="2015-07" db="EMBL/GenBank/DDBJ databases">
        <authorList>
            <person name="Noorani M."/>
        </authorList>
    </citation>
    <scope>NUCLEOTIDE SEQUENCE [LARGE SCALE GENOMIC DNA]</scope>
    <source>
        <strain evidence="2 3">CECT 7802</strain>
    </source>
</reference>
<protein>
    <submittedName>
        <fullName evidence="2">Uncharacterized protein</fullName>
    </submittedName>
</protein>
<evidence type="ECO:0000313" key="2">
    <source>
        <dbReference type="EMBL" id="CTQ48740.1"/>
    </source>
</evidence>